<dbReference type="RefSeq" id="WP_310339626.1">
    <property type="nucleotide sequence ID" value="NZ_JAVDXO010000001.1"/>
</dbReference>
<evidence type="ECO:0000256" key="1">
    <source>
        <dbReference type="ARBA" id="ARBA00035644"/>
    </source>
</evidence>
<dbReference type="Pfam" id="PF08021">
    <property type="entry name" value="FAD_binding_9"/>
    <property type="match status" value="1"/>
</dbReference>
<feature type="domain" description="FAD-binding FR-type" evidence="2">
    <location>
        <begin position="14"/>
        <end position="138"/>
    </location>
</feature>
<dbReference type="PROSITE" id="PS51384">
    <property type="entry name" value="FAD_FR"/>
    <property type="match status" value="1"/>
</dbReference>
<dbReference type="InterPro" id="IPR039374">
    <property type="entry name" value="SIP_fam"/>
</dbReference>
<dbReference type="InterPro" id="IPR007037">
    <property type="entry name" value="SIP_rossman_dom"/>
</dbReference>
<dbReference type="SUPFAM" id="SSF63380">
    <property type="entry name" value="Riboflavin synthase domain-like"/>
    <property type="match status" value="1"/>
</dbReference>
<dbReference type="InterPro" id="IPR039261">
    <property type="entry name" value="FNR_nucleotide-bd"/>
</dbReference>
<dbReference type="InterPro" id="IPR017927">
    <property type="entry name" value="FAD-bd_FR_type"/>
</dbReference>
<dbReference type="Proteomes" id="UP001268089">
    <property type="component" value="Unassembled WGS sequence"/>
</dbReference>
<comment type="caution">
    <text evidence="3">The sequence shown here is derived from an EMBL/GenBank/DDBJ whole genome shotgun (WGS) entry which is preliminary data.</text>
</comment>
<gene>
    <name evidence="3" type="ORF">J2X15_000771</name>
</gene>
<organism evidence="3 4">
    <name type="scientific">Rhodoferax saidenbachensis</name>
    <dbReference type="NCBI Taxonomy" id="1484693"/>
    <lineage>
        <taxon>Bacteria</taxon>
        <taxon>Pseudomonadati</taxon>
        <taxon>Pseudomonadota</taxon>
        <taxon>Betaproteobacteria</taxon>
        <taxon>Burkholderiales</taxon>
        <taxon>Comamonadaceae</taxon>
        <taxon>Rhodoferax</taxon>
    </lineage>
</organism>
<dbReference type="PANTHER" id="PTHR30157:SF0">
    <property type="entry name" value="NADPH-DEPENDENT FERRIC-CHELATE REDUCTASE"/>
    <property type="match status" value="1"/>
</dbReference>
<dbReference type="EMBL" id="JAVDXO010000001">
    <property type="protein sequence ID" value="MDR7305505.1"/>
    <property type="molecule type" value="Genomic_DNA"/>
</dbReference>
<evidence type="ECO:0000313" key="3">
    <source>
        <dbReference type="EMBL" id="MDR7305505.1"/>
    </source>
</evidence>
<dbReference type="CDD" id="cd06193">
    <property type="entry name" value="siderophore_interacting"/>
    <property type="match status" value="1"/>
</dbReference>
<sequence length="267" mass="29061">MSVDLTSQRVRHPLRFRQLQVSQVERLTPHLVRITLAGDDLEGFVSLGFDDHVKLFFPDTVTGVLALPTVGAEGPVWPEGTRPTMRDYTPHHFDPVARTLQIDFALHQPGGPATEWAAQAQVGQTLGVGGPRGSLIVPTGFDWHLLIGDDTALPAIARRLAELPIGARAEALIEVDGPADHITLPSAATLSVQWVHRSSSGADALPLLDALRRTVMPAGVFHSWIACESTQAKALRAYLASECRVNPQWIRASSYWRRGSADAHESL</sequence>
<keyword evidence="4" id="KW-1185">Reference proteome</keyword>
<reference evidence="3 4" key="1">
    <citation type="submission" date="2023-07" db="EMBL/GenBank/DDBJ databases">
        <title>Sorghum-associated microbial communities from plants grown in Nebraska, USA.</title>
        <authorList>
            <person name="Schachtman D."/>
        </authorList>
    </citation>
    <scope>NUCLEOTIDE SEQUENCE [LARGE SCALE GENOMIC DNA]</scope>
    <source>
        <strain evidence="3 4">BE308</strain>
    </source>
</reference>
<dbReference type="Gene3D" id="2.40.30.10">
    <property type="entry name" value="Translation factors"/>
    <property type="match status" value="1"/>
</dbReference>
<name>A0ABU1ZIY7_9BURK</name>
<dbReference type="Gene3D" id="3.40.50.80">
    <property type="entry name" value="Nucleotide-binding domain of ferredoxin-NADP reductase (FNR) module"/>
    <property type="match status" value="1"/>
</dbReference>
<accession>A0ABU1ZIY7</accession>
<dbReference type="PANTHER" id="PTHR30157">
    <property type="entry name" value="FERRIC REDUCTASE, NADPH-DEPENDENT"/>
    <property type="match status" value="1"/>
</dbReference>
<dbReference type="Pfam" id="PF04954">
    <property type="entry name" value="SIP"/>
    <property type="match status" value="1"/>
</dbReference>
<comment type="similarity">
    <text evidence="1">Belongs to the SIP oxidoreductase family.</text>
</comment>
<dbReference type="InterPro" id="IPR013113">
    <property type="entry name" value="SIP_FAD-bd"/>
</dbReference>
<dbReference type="InterPro" id="IPR017938">
    <property type="entry name" value="Riboflavin_synthase-like_b-brl"/>
</dbReference>
<evidence type="ECO:0000259" key="2">
    <source>
        <dbReference type="PROSITE" id="PS51384"/>
    </source>
</evidence>
<protein>
    <submittedName>
        <fullName evidence="3">NADPH-dependent ferric siderophore reductase</fullName>
    </submittedName>
</protein>
<proteinExistence type="inferred from homology"/>
<evidence type="ECO:0000313" key="4">
    <source>
        <dbReference type="Proteomes" id="UP001268089"/>
    </source>
</evidence>